<evidence type="ECO:0000256" key="2">
    <source>
        <dbReference type="ARBA" id="ARBA00022490"/>
    </source>
</evidence>
<keyword evidence="7 8" id="KW-0664">Pyridoxine biosynthesis</keyword>
<dbReference type="GO" id="GO:0046872">
    <property type="term" value="F:metal ion binding"/>
    <property type="evidence" value="ECO:0007669"/>
    <property type="project" value="UniProtKB-UniRule"/>
</dbReference>
<comment type="miscellaneous">
    <text evidence="8">The active site is located at the dimer interface.</text>
</comment>
<accession>A0A918GY39</accession>
<proteinExistence type="inferred from homology"/>
<dbReference type="GO" id="GO:0042823">
    <property type="term" value="P:pyridoxal phosphate biosynthetic process"/>
    <property type="evidence" value="ECO:0007669"/>
    <property type="project" value="UniProtKB-UniRule"/>
</dbReference>
<evidence type="ECO:0000313" key="10">
    <source>
        <dbReference type="Proteomes" id="UP000619486"/>
    </source>
</evidence>
<feature type="binding site" evidence="8">
    <location>
        <position position="238"/>
    </location>
    <ligand>
        <name>a divalent metal cation</name>
        <dbReference type="ChEBI" id="CHEBI:60240"/>
        <note>ligand shared between dimeric partners</note>
    </ligand>
</feature>
<evidence type="ECO:0000256" key="5">
    <source>
        <dbReference type="ARBA" id="ARBA00023002"/>
    </source>
</evidence>
<reference evidence="9" key="2">
    <citation type="submission" date="2020-09" db="EMBL/GenBank/DDBJ databases">
        <authorList>
            <person name="Sun Q."/>
            <person name="Ohkuma M."/>
        </authorList>
    </citation>
    <scope>NUCLEOTIDE SEQUENCE</scope>
    <source>
        <strain evidence="9">JCM 3172</strain>
    </source>
</reference>
<sequence length="363" mass="38368">MTTPPMNTSPVTTPPMTVPPVTAPLAITMGDPCGIGPEITVKACADTRRTEPVVVIGDPGVLARACRTTGERLEIRPITRPAEAAHRPGTLDVLTAGTPDTASPAPEPLAGLPWGTLHARAGAASFQYVQCGIALALRGEVTALVTAPVNKEALRLAGVPYPGHTEMLADLTRTRDYAMMMANDELRTVLVTVHQSLRTAIDALTTARELDVIRLTHRTLRRGGLAAPRIAVAGLNPHAGENGLFGREDQDVIAPAIEAARAEGIDASGPWPADTVFMRARAGEFDAVVAQYHDQGLIPVKYLGLEHGVNITIGLPFVRTSVDHGTAFDLAGRGTADHTSLLTALRHAAALTTQNRPTETPRH</sequence>
<evidence type="ECO:0000256" key="4">
    <source>
        <dbReference type="ARBA" id="ARBA00022857"/>
    </source>
</evidence>
<keyword evidence="4 8" id="KW-0521">NADP</keyword>
<evidence type="ECO:0000256" key="3">
    <source>
        <dbReference type="ARBA" id="ARBA00022723"/>
    </source>
</evidence>
<feature type="binding site" evidence="8">
    <location>
        <position position="194"/>
    </location>
    <ligand>
        <name>a divalent metal cation</name>
        <dbReference type="ChEBI" id="CHEBI:60240"/>
        <note>ligand shared between dimeric partners</note>
    </ligand>
</feature>
<comment type="pathway">
    <text evidence="8">Cofactor biosynthesis; pyridoxine 5'-phosphate biosynthesis; pyridoxine 5'-phosphate from D-erythrose 4-phosphate: step 4/5.</text>
</comment>
<dbReference type="GO" id="GO:0005737">
    <property type="term" value="C:cytoplasm"/>
    <property type="evidence" value="ECO:0007669"/>
    <property type="project" value="UniProtKB-SubCell"/>
</dbReference>
<name>A0A918GY39_9ACTN</name>
<comment type="cofactor">
    <cofactor evidence="8">
        <name>a divalent metal cation</name>
        <dbReference type="ChEBI" id="CHEBI:60240"/>
    </cofactor>
    <text evidence="8">Binds 1 divalent metal cation per subunit.</text>
</comment>
<evidence type="ECO:0000256" key="1">
    <source>
        <dbReference type="ARBA" id="ARBA00009464"/>
    </source>
</evidence>
<dbReference type="HAMAP" id="MF_00536">
    <property type="entry name" value="PdxA"/>
    <property type="match status" value="1"/>
</dbReference>
<comment type="similarity">
    <text evidence="1">Belongs to the PdxA family. PdxA2 subfamily.</text>
</comment>
<dbReference type="Proteomes" id="UP000619486">
    <property type="component" value="Unassembled WGS sequence"/>
</dbReference>
<gene>
    <name evidence="8 9" type="primary">pdxA</name>
    <name evidence="9" type="ORF">GCM10014713_07540</name>
</gene>
<evidence type="ECO:0000256" key="7">
    <source>
        <dbReference type="ARBA" id="ARBA00023096"/>
    </source>
</evidence>
<comment type="subunit">
    <text evidence="8">Homodimer.</text>
</comment>
<comment type="function">
    <text evidence="8">Catalyzes the NAD(P)-dependent oxidation of 4-(phosphooxy)-L-threonine (HTP) into 2-amino-3-oxo-4-(phosphooxy)butyric acid which spontaneously decarboxylates to form 3-amino-2-oxopropyl phosphate (AHAP).</text>
</comment>
<evidence type="ECO:0000313" key="9">
    <source>
        <dbReference type="EMBL" id="GGT17056.1"/>
    </source>
</evidence>
<feature type="binding site" evidence="8">
    <location>
        <position position="164"/>
    </location>
    <ligand>
        <name>substrate</name>
    </ligand>
</feature>
<feature type="binding site" evidence="8">
    <location>
        <position position="301"/>
    </location>
    <ligand>
        <name>substrate</name>
    </ligand>
</feature>
<keyword evidence="3 8" id="KW-0479">Metal-binding</keyword>
<reference evidence="9" key="1">
    <citation type="journal article" date="2014" name="Int. J. Syst. Evol. Microbiol.">
        <title>Complete genome sequence of Corynebacterium casei LMG S-19264T (=DSM 44701T), isolated from a smear-ripened cheese.</title>
        <authorList>
            <consortium name="US DOE Joint Genome Institute (JGI-PGF)"/>
            <person name="Walter F."/>
            <person name="Albersmeier A."/>
            <person name="Kalinowski J."/>
            <person name="Ruckert C."/>
        </authorList>
    </citation>
    <scope>NUCLEOTIDE SEQUENCE</scope>
    <source>
        <strain evidence="9">JCM 3172</strain>
    </source>
</reference>
<keyword evidence="10" id="KW-1185">Reference proteome</keyword>
<dbReference type="PANTHER" id="PTHR30004:SF6">
    <property type="entry name" value="D-THREONATE 4-PHOSPHATE DEHYDROGENASE"/>
    <property type="match status" value="1"/>
</dbReference>
<comment type="subcellular location">
    <subcellularLocation>
        <location evidence="8">Cytoplasm</location>
    </subcellularLocation>
</comment>
<dbReference type="RefSeq" id="WP_019891471.1">
    <property type="nucleotide sequence ID" value="NZ_BMQQ01000001.1"/>
</dbReference>
<organism evidence="9 10">
    <name type="scientific">Streptomyces purpureus</name>
    <dbReference type="NCBI Taxonomy" id="1951"/>
    <lineage>
        <taxon>Bacteria</taxon>
        <taxon>Bacillati</taxon>
        <taxon>Actinomycetota</taxon>
        <taxon>Actinomycetes</taxon>
        <taxon>Kitasatosporales</taxon>
        <taxon>Streptomycetaceae</taxon>
        <taxon>Streptomyces</taxon>
    </lineage>
</organism>
<dbReference type="EMBL" id="BMQQ01000001">
    <property type="protein sequence ID" value="GGT17056.1"/>
    <property type="molecule type" value="Genomic_DNA"/>
</dbReference>
<dbReference type="GO" id="GO:0051287">
    <property type="term" value="F:NAD binding"/>
    <property type="evidence" value="ECO:0007669"/>
    <property type="project" value="InterPro"/>
</dbReference>
<evidence type="ECO:0000256" key="6">
    <source>
        <dbReference type="ARBA" id="ARBA00023027"/>
    </source>
</evidence>
<dbReference type="PANTHER" id="PTHR30004">
    <property type="entry name" value="4-HYDROXYTHREONINE-4-PHOSPHATE DEHYDROGENASE"/>
    <property type="match status" value="1"/>
</dbReference>
<dbReference type="InterPro" id="IPR037510">
    <property type="entry name" value="PdxA"/>
</dbReference>
<keyword evidence="5 8" id="KW-0560">Oxidoreductase</keyword>
<dbReference type="SUPFAM" id="SSF53659">
    <property type="entry name" value="Isocitrate/Isopropylmalate dehydrogenase-like"/>
    <property type="match status" value="1"/>
</dbReference>
<dbReference type="NCBIfam" id="TIGR00557">
    <property type="entry name" value="pdxA"/>
    <property type="match status" value="1"/>
</dbReference>
<dbReference type="GO" id="GO:0050570">
    <property type="term" value="F:4-hydroxythreonine-4-phosphate dehydrogenase activity"/>
    <property type="evidence" value="ECO:0007669"/>
    <property type="project" value="UniProtKB-UniRule"/>
</dbReference>
<dbReference type="GO" id="GO:0008615">
    <property type="term" value="P:pyridoxine biosynthetic process"/>
    <property type="evidence" value="ECO:0007669"/>
    <property type="project" value="UniProtKB-UniRule"/>
</dbReference>
<dbReference type="EC" id="1.1.1.262" evidence="8"/>
<evidence type="ECO:0000256" key="8">
    <source>
        <dbReference type="HAMAP-Rule" id="MF_00536"/>
    </source>
</evidence>
<keyword evidence="2 8" id="KW-0963">Cytoplasm</keyword>
<dbReference type="AlphaFoldDB" id="A0A918GY39"/>
<comment type="caution">
    <text evidence="9">The sequence shown here is derived from an EMBL/GenBank/DDBJ whole genome shotgun (WGS) entry which is preliminary data.</text>
</comment>
<keyword evidence="6 8" id="KW-0520">NAD</keyword>
<protein>
    <recommendedName>
        <fullName evidence="8">4-hydroxythreonine-4-phosphate dehydrogenase</fullName>
        <ecNumber evidence="8">1.1.1.262</ecNumber>
    </recommendedName>
    <alternativeName>
        <fullName evidence="8">4-(phosphohydroxy)-L-threonine dehydrogenase</fullName>
    </alternativeName>
</protein>
<feature type="binding site" evidence="8">
    <location>
        <position position="319"/>
    </location>
    <ligand>
        <name>substrate</name>
    </ligand>
</feature>
<dbReference type="Pfam" id="PF04166">
    <property type="entry name" value="PdxA"/>
    <property type="match status" value="1"/>
</dbReference>
<comment type="catalytic activity">
    <reaction evidence="8">
        <text>4-(phosphooxy)-L-threonine + NAD(+) = 3-amino-2-oxopropyl phosphate + CO2 + NADH</text>
        <dbReference type="Rhea" id="RHEA:32275"/>
        <dbReference type="ChEBI" id="CHEBI:16526"/>
        <dbReference type="ChEBI" id="CHEBI:57279"/>
        <dbReference type="ChEBI" id="CHEBI:57540"/>
        <dbReference type="ChEBI" id="CHEBI:57945"/>
        <dbReference type="ChEBI" id="CHEBI:58452"/>
        <dbReference type="EC" id="1.1.1.262"/>
    </reaction>
</comment>
<feature type="binding site" evidence="8">
    <location>
        <position position="293"/>
    </location>
    <ligand>
        <name>a divalent metal cation</name>
        <dbReference type="ChEBI" id="CHEBI:60240"/>
        <note>ligand shared between dimeric partners</note>
    </ligand>
</feature>
<dbReference type="InterPro" id="IPR005255">
    <property type="entry name" value="PdxA_fam"/>
</dbReference>
<feature type="binding site" evidence="8">
    <location>
        <position position="165"/>
    </location>
    <ligand>
        <name>substrate</name>
    </ligand>
</feature>
<feature type="binding site" evidence="8">
    <location>
        <position position="310"/>
    </location>
    <ligand>
        <name>substrate</name>
    </ligand>
</feature>
<dbReference type="Gene3D" id="3.40.718.10">
    <property type="entry name" value="Isopropylmalate Dehydrogenase"/>
    <property type="match status" value="1"/>
</dbReference>